<dbReference type="GeneID" id="117364819"/>
<dbReference type="SUPFAM" id="SSF57667">
    <property type="entry name" value="beta-beta-alpha zinc fingers"/>
    <property type="match status" value="3"/>
</dbReference>
<dbReference type="GO" id="GO:0008270">
    <property type="term" value="F:zinc ion binding"/>
    <property type="evidence" value="ECO:0007669"/>
    <property type="project" value="UniProtKB-KW"/>
</dbReference>
<feature type="region of interest" description="Disordered" evidence="8">
    <location>
        <begin position="68"/>
        <end position="123"/>
    </location>
</feature>
<dbReference type="FunFam" id="3.30.160.60:FF:000262">
    <property type="entry name" value="PR domain zinc finger protein 1"/>
    <property type="match status" value="1"/>
</dbReference>
<feature type="compositionally biased region" description="Polar residues" evidence="8">
    <location>
        <begin position="110"/>
        <end position="119"/>
    </location>
</feature>
<feature type="domain" description="C2H2-type" evidence="9">
    <location>
        <begin position="392"/>
        <end position="419"/>
    </location>
</feature>
<evidence type="ECO:0000256" key="7">
    <source>
        <dbReference type="PROSITE-ProRule" id="PRU00042"/>
    </source>
</evidence>
<keyword evidence="10" id="KW-1185">Reference proteome</keyword>
<protein>
    <submittedName>
        <fullName evidence="11">Tissue-resident T-cell transcription regulator protein ZNF683</fullName>
    </submittedName>
</protein>
<dbReference type="GO" id="GO:0006357">
    <property type="term" value="P:regulation of transcription by RNA polymerase II"/>
    <property type="evidence" value="ECO:0007669"/>
    <property type="project" value="TreeGrafter"/>
</dbReference>
<dbReference type="GO" id="GO:0005634">
    <property type="term" value="C:nucleus"/>
    <property type="evidence" value="ECO:0007669"/>
    <property type="project" value="TreeGrafter"/>
</dbReference>
<dbReference type="PROSITE" id="PS50157">
    <property type="entry name" value="ZINC_FINGER_C2H2_2"/>
    <property type="match status" value="4"/>
</dbReference>
<dbReference type="InterPro" id="IPR013087">
    <property type="entry name" value="Znf_C2H2_type"/>
</dbReference>
<sequence>MVYSNGMFQYFNDTLSTSVSKWTRYMRLAPALPEQNLVVCQKGLDVFFQTLKPVPANKELLVRCHQDFTQDSPPLPSREQEKKLGYEEVQISVPKTPPRRRSSSSKSDSNNDQNLTASRIENDEKVNAELFDKDITPETAEYRNMNFPKNISTAALQQIRETYHLHSSSEKERTASGISPLCQSLPKQRETSPNSPPCFTCCLYNLTTSLAKEHPTHLNGFYPSWPFYSSPSATYPHPAHTSGFFLPPYSSFLLPFCPLSRTDETSPFGLSSQTSQVYQNVLGESRLPCPGLLRTVLPPMSPETQSVPFPSPTSTFSLSGSECETVLYSPRGSTSESSLYTSATHRLKSASEKVQQSEVLNLNTAKINHLRPSSCAKSTIYPLKKQNGKIRYECTICLKNFGQLSNLKVHMRVHSGERPFQCHMCKKRFTQLAHLQKHHLVHTGEKPHQCLVCFKRFSSTSNLKTHLRLHSGERPYLCHLCSSRFTQYVHLKLHSRMHERQKLRKCTNCTRAYIHHFSLEVHQRRYCPFSPSTRFSPIELELVNEMIEHFDSSQEANSLEYGVDPIKAPLVMESLILTEMKTKGSGMFLEDQTFFCTARPKQVEILSAAHYSFSRKQEDPKKLRELT</sequence>
<dbReference type="Pfam" id="PF21549">
    <property type="entry name" value="PRDM2_PR"/>
    <property type="match status" value="1"/>
</dbReference>
<feature type="domain" description="C2H2-type" evidence="9">
    <location>
        <begin position="420"/>
        <end position="447"/>
    </location>
</feature>
<evidence type="ECO:0000256" key="5">
    <source>
        <dbReference type="ARBA" id="ARBA00023015"/>
    </source>
</evidence>
<feature type="domain" description="C2H2-type" evidence="9">
    <location>
        <begin position="448"/>
        <end position="475"/>
    </location>
</feature>
<dbReference type="FunFam" id="3.30.160.60:FF:000303">
    <property type="entry name" value="Zinc finger protein 41"/>
    <property type="match status" value="1"/>
</dbReference>
<dbReference type="GO" id="GO:0000978">
    <property type="term" value="F:RNA polymerase II cis-regulatory region sequence-specific DNA binding"/>
    <property type="evidence" value="ECO:0007669"/>
    <property type="project" value="TreeGrafter"/>
</dbReference>
<dbReference type="AlphaFoldDB" id="A0A6P8RX45"/>
<dbReference type="InterPro" id="IPR001214">
    <property type="entry name" value="SET_dom"/>
</dbReference>
<keyword evidence="1" id="KW-0479">Metal-binding</keyword>
<dbReference type="Proteomes" id="UP000515159">
    <property type="component" value="Chromosome 8"/>
</dbReference>
<evidence type="ECO:0000259" key="9">
    <source>
        <dbReference type="PROSITE" id="PS50157"/>
    </source>
</evidence>
<evidence type="ECO:0000256" key="6">
    <source>
        <dbReference type="ARBA" id="ARBA00023163"/>
    </source>
</evidence>
<dbReference type="GO" id="GO:0005737">
    <property type="term" value="C:cytoplasm"/>
    <property type="evidence" value="ECO:0007669"/>
    <property type="project" value="TreeGrafter"/>
</dbReference>
<dbReference type="OrthoDB" id="9345291at2759"/>
<gene>
    <name evidence="11" type="primary">ZNF683</name>
</gene>
<dbReference type="Gene3D" id="2.170.270.10">
    <property type="entry name" value="SET domain"/>
    <property type="match status" value="1"/>
</dbReference>
<evidence type="ECO:0000256" key="4">
    <source>
        <dbReference type="ARBA" id="ARBA00022833"/>
    </source>
</evidence>
<feature type="domain" description="C2H2-type" evidence="9">
    <location>
        <begin position="476"/>
        <end position="503"/>
    </location>
</feature>
<dbReference type="Pfam" id="PF00096">
    <property type="entry name" value="zf-C2H2"/>
    <property type="match status" value="3"/>
</dbReference>
<evidence type="ECO:0000256" key="2">
    <source>
        <dbReference type="ARBA" id="ARBA00022737"/>
    </source>
</evidence>
<dbReference type="GO" id="GO:0045165">
    <property type="term" value="P:cell fate commitment"/>
    <property type="evidence" value="ECO:0007669"/>
    <property type="project" value="TreeGrafter"/>
</dbReference>
<proteinExistence type="predicted"/>
<dbReference type="PROSITE" id="PS00028">
    <property type="entry name" value="ZINC_FINGER_C2H2_1"/>
    <property type="match status" value="4"/>
</dbReference>
<dbReference type="RefSeq" id="XP_033810345.1">
    <property type="nucleotide sequence ID" value="XM_033954454.1"/>
</dbReference>
<dbReference type="InterPro" id="IPR036236">
    <property type="entry name" value="Znf_C2H2_sf"/>
</dbReference>
<dbReference type="Gene3D" id="3.30.160.60">
    <property type="entry name" value="Classic Zinc Finger"/>
    <property type="match status" value="4"/>
</dbReference>
<evidence type="ECO:0000256" key="1">
    <source>
        <dbReference type="ARBA" id="ARBA00022723"/>
    </source>
</evidence>
<dbReference type="FunFam" id="3.30.160.60:FF:000446">
    <property type="entry name" value="Zinc finger protein"/>
    <property type="match status" value="1"/>
</dbReference>
<organism evidence="10 11">
    <name type="scientific">Geotrypetes seraphini</name>
    <name type="common">Gaboon caecilian</name>
    <name type="synonym">Caecilia seraphini</name>
    <dbReference type="NCBI Taxonomy" id="260995"/>
    <lineage>
        <taxon>Eukaryota</taxon>
        <taxon>Metazoa</taxon>
        <taxon>Chordata</taxon>
        <taxon>Craniata</taxon>
        <taxon>Vertebrata</taxon>
        <taxon>Euteleostomi</taxon>
        <taxon>Amphibia</taxon>
        <taxon>Gymnophiona</taxon>
        <taxon>Geotrypetes</taxon>
    </lineage>
</organism>
<keyword evidence="5" id="KW-0805">Transcription regulation</keyword>
<reference evidence="11" key="1">
    <citation type="submission" date="2025-08" db="UniProtKB">
        <authorList>
            <consortium name="RefSeq"/>
        </authorList>
    </citation>
    <scope>IDENTIFICATION</scope>
</reference>
<keyword evidence="3 7" id="KW-0863">Zinc-finger</keyword>
<dbReference type="KEGG" id="gsh:117364819"/>
<dbReference type="FunFam" id="3.30.160.60:FF:001272">
    <property type="entry name" value="Zinc finger protein 683"/>
    <property type="match status" value="1"/>
</dbReference>
<dbReference type="GO" id="GO:0003700">
    <property type="term" value="F:DNA-binding transcription factor activity"/>
    <property type="evidence" value="ECO:0007669"/>
    <property type="project" value="TreeGrafter"/>
</dbReference>
<evidence type="ECO:0000313" key="11">
    <source>
        <dbReference type="RefSeq" id="XP_033810345.1"/>
    </source>
</evidence>
<dbReference type="CTD" id="257101"/>
<keyword evidence="2" id="KW-0677">Repeat</keyword>
<accession>A0A6P8RX45</accession>
<dbReference type="PANTHER" id="PTHR16515">
    <property type="entry name" value="PR DOMAIN ZINC FINGER PROTEIN"/>
    <property type="match status" value="1"/>
</dbReference>
<dbReference type="InterPro" id="IPR046341">
    <property type="entry name" value="SET_dom_sf"/>
</dbReference>
<keyword evidence="4" id="KW-0862">Zinc</keyword>
<dbReference type="InParanoid" id="A0A6P8RX45"/>
<evidence type="ECO:0000256" key="8">
    <source>
        <dbReference type="SAM" id="MobiDB-lite"/>
    </source>
</evidence>
<evidence type="ECO:0000256" key="3">
    <source>
        <dbReference type="ARBA" id="ARBA00022771"/>
    </source>
</evidence>
<keyword evidence="6" id="KW-0804">Transcription</keyword>
<dbReference type="SMART" id="SM00355">
    <property type="entry name" value="ZnF_C2H2"/>
    <property type="match status" value="5"/>
</dbReference>
<name>A0A6P8RX45_GEOSA</name>
<dbReference type="PANTHER" id="PTHR16515:SF64">
    <property type="entry name" value="PR DOMAIN ZINC FINGER PROTEIN 1"/>
    <property type="match status" value="1"/>
</dbReference>
<evidence type="ECO:0000313" key="10">
    <source>
        <dbReference type="Proteomes" id="UP000515159"/>
    </source>
</evidence>
<dbReference type="InterPro" id="IPR050331">
    <property type="entry name" value="Zinc_finger"/>
</dbReference>